<gene>
    <name evidence="3" type="ORF">CYMTET_40342</name>
</gene>
<dbReference type="AlphaFoldDB" id="A0AAE0C8D2"/>
<keyword evidence="2" id="KW-0732">Signal</keyword>
<feature type="compositionally biased region" description="Polar residues" evidence="1">
    <location>
        <begin position="147"/>
        <end position="158"/>
    </location>
</feature>
<reference evidence="3 4" key="1">
    <citation type="journal article" date="2015" name="Genome Biol. Evol.">
        <title>Comparative Genomics of a Bacterivorous Green Alga Reveals Evolutionary Causalities and Consequences of Phago-Mixotrophic Mode of Nutrition.</title>
        <authorList>
            <person name="Burns J.A."/>
            <person name="Paasch A."/>
            <person name="Narechania A."/>
            <person name="Kim E."/>
        </authorList>
    </citation>
    <scope>NUCLEOTIDE SEQUENCE [LARGE SCALE GENOMIC DNA]</scope>
    <source>
        <strain evidence="3 4">PLY_AMNH</strain>
    </source>
</reference>
<evidence type="ECO:0000313" key="4">
    <source>
        <dbReference type="Proteomes" id="UP001190700"/>
    </source>
</evidence>
<comment type="caution">
    <text evidence="3">The sequence shown here is derived from an EMBL/GenBank/DDBJ whole genome shotgun (WGS) entry which is preliminary data.</text>
</comment>
<feature type="region of interest" description="Disordered" evidence="1">
    <location>
        <begin position="341"/>
        <end position="360"/>
    </location>
</feature>
<keyword evidence="4" id="KW-1185">Reference proteome</keyword>
<feature type="region of interest" description="Disordered" evidence="1">
    <location>
        <begin position="114"/>
        <end position="158"/>
    </location>
</feature>
<feature type="signal peptide" evidence="2">
    <location>
        <begin position="1"/>
        <end position="19"/>
    </location>
</feature>
<sequence length="776" mass="81160">MRVLLCVAISLGLLQVICAVDSTRLRVEIPARNHNADAQTVGKIAATALATQLRVPPADVRATPLAASNSSIQGDAALEYDVTIDAPIKPKLIKRLVRDASALTNALRAAAGVPAKQSVAVRQLPEPEPEPKPRGVERRELHEGQHTIGSTCDSGTHTNARDGTCETNGMFSEHDQSRCQEVMDSWGQSMTIVDSPDMPAGCYIPRASTTGGYFNLNLASTAGCQFYVECICSCDEHTEEAPLVVQGCNVVTTDTGTCADLSGYTTIVNQDLCNAISTEYSAPYNVNVDQPIAIGCTFEEGIIRFTMEGVVSSPNLCSPTVSCYCVSDVCASNVQSTVAPTMSPPSPLSPLSPLTPNPPSRPVPTLPNGCEIHQIQSGTCESNSLALITDGAICAQIASMFGGNYLDSAPNGVDVTAFASGCTMVQAPPPTIMINTDGTGVCGGMPGMCLCTNSACDQSVGGVESPTDDEEETLAIQGCSVLMTSTGVCTDLAGYTTIVSESFCNAISVEYSAAYTVNRVEPFATGCTFEEGIIRFTADGGDSALCSPTVPCYCVNDGCDSNVLGSSNALTDAPTAAIVPTDDIVSHDTNCDMLAPPLEYLTESECQSLSAGFARYSTFTSMMGPPGCFHSADGQNLQYNLADTANGRCGQHNKCVCADALTTSNDDTPLLAVCDLEASYTSACKLPAVYAYDPTTGVLTLDDAGAAYNYVTADGGVLYDDNATAAVIATVVGVNNAQRTQLLVANGTTHEFQTGLSYLYRVVLDGDDSTYPYGTL</sequence>
<name>A0AAE0C8D2_9CHLO</name>
<evidence type="ECO:0000256" key="1">
    <source>
        <dbReference type="SAM" id="MobiDB-lite"/>
    </source>
</evidence>
<organism evidence="3 4">
    <name type="scientific">Cymbomonas tetramitiformis</name>
    <dbReference type="NCBI Taxonomy" id="36881"/>
    <lineage>
        <taxon>Eukaryota</taxon>
        <taxon>Viridiplantae</taxon>
        <taxon>Chlorophyta</taxon>
        <taxon>Pyramimonadophyceae</taxon>
        <taxon>Pyramimonadales</taxon>
        <taxon>Pyramimonadaceae</taxon>
        <taxon>Cymbomonas</taxon>
    </lineage>
</organism>
<dbReference type="EMBL" id="LGRX02026811">
    <property type="protein sequence ID" value="KAK3250292.1"/>
    <property type="molecule type" value="Genomic_DNA"/>
</dbReference>
<evidence type="ECO:0000313" key="3">
    <source>
        <dbReference type="EMBL" id="KAK3250292.1"/>
    </source>
</evidence>
<protein>
    <submittedName>
        <fullName evidence="3">Uncharacterized protein</fullName>
    </submittedName>
</protein>
<accession>A0AAE0C8D2</accession>
<feature type="chain" id="PRO_5042192804" evidence="2">
    <location>
        <begin position="20"/>
        <end position="776"/>
    </location>
</feature>
<feature type="compositionally biased region" description="Pro residues" evidence="1">
    <location>
        <begin position="342"/>
        <end position="360"/>
    </location>
</feature>
<proteinExistence type="predicted"/>
<feature type="compositionally biased region" description="Basic and acidic residues" evidence="1">
    <location>
        <begin position="129"/>
        <end position="145"/>
    </location>
</feature>
<evidence type="ECO:0000256" key="2">
    <source>
        <dbReference type="SAM" id="SignalP"/>
    </source>
</evidence>
<dbReference type="Proteomes" id="UP001190700">
    <property type="component" value="Unassembled WGS sequence"/>
</dbReference>